<dbReference type="Gene3D" id="1.10.238.10">
    <property type="entry name" value="EF-hand"/>
    <property type="match status" value="1"/>
</dbReference>
<feature type="domain" description="EF-hand" evidence="5">
    <location>
        <begin position="238"/>
        <end position="273"/>
    </location>
</feature>
<evidence type="ECO:0000256" key="3">
    <source>
        <dbReference type="ARBA" id="ARBA00022837"/>
    </source>
</evidence>
<keyword evidence="7" id="KW-1185">Reference proteome</keyword>
<reference evidence="6" key="1">
    <citation type="submission" date="2022-12" db="EMBL/GenBank/DDBJ databases">
        <title>Genome assemblies of Blomia tropicalis.</title>
        <authorList>
            <person name="Cui Y."/>
        </authorList>
    </citation>
    <scope>NUCLEOTIDE SEQUENCE</scope>
    <source>
        <tissue evidence="6">Adult mites</tissue>
    </source>
</reference>
<keyword evidence="3" id="KW-0106">Calcium</keyword>
<dbReference type="CDD" id="cd00051">
    <property type="entry name" value="EFh"/>
    <property type="match status" value="1"/>
</dbReference>
<dbReference type="AlphaFoldDB" id="A0A9Q0RJ40"/>
<keyword evidence="1" id="KW-0479">Metal-binding</keyword>
<dbReference type="InterPro" id="IPR011992">
    <property type="entry name" value="EF-hand-dom_pair"/>
</dbReference>
<dbReference type="PANTHER" id="PTHR23055">
    <property type="entry name" value="CALCIUM BINDING PROTEINS"/>
    <property type="match status" value="1"/>
</dbReference>
<dbReference type="EMBL" id="JAPWDV010000003">
    <property type="protein sequence ID" value="KAJ6216276.1"/>
    <property type="molecule type" value="Genomic_DNA"/>
</dbReference>
<organism evidence="6 7">
    <name type="scientific">Blomia tropicalis</name>
    <name type="common">Mite</name>
    <dbReference type="NCBI Taxonomy" id="40697"/>
    <lineage>
        <taxon>Eukaryota</taxon>
        <taxon>Metazoa</taxon>
        <taxon>Ecdysozoa</taxon>
        <taxon>Arthropoda</taxon>
        <taxon>Chelicerata</taxon>
        <taxon>Arachnida</taxon>
        <taxon>Acari</taxon>
        <taxon>Acariformes</taxon>
        <taxon>Sarcoptiformes</taxon>
        <taxon>Astigmata</taxon>
        <taxon>Glycyphagoidea</taxon>
        <taxon>Echimyopodidae</taxon>
        <taxon>Blomia</taxon>
    </lineage>
</organism>
<dbReference type="InterPro" id="IPR018247">
    <property type="entry name" value="EF_Hand_1_Ca_BS"/>
</dbReference>
<dbReference type="PRINTS" id="PR00450">
    <property type="entry name" value="RECOVERIN"/>
</dbReference>
<feature type="domain" description="EF-hand" evidence="5">
    <location>
        <begin position="190"/>
        <end position="225"/>
    </location>
</feature>
<dbReference type="InterPro" id="IPR002048">
    <property type="entry name" value="EF_hand_dom"/>
</dbReference>
<dbReference type="SMART" id="SM00054">
    <property type="entry name" value="EFh"/>
    <property type="match status" value="3"/>
</dbReference>
<evidence type="ECO:0000256" key="4">
    <source>
        <dbReference type="SAM" id="MobiDB-lite"/>
    </source>
</evidence>
<dbReference type="OMA" id="LYWGWKV"/>
<protein>
    <recommendedName>
        <fullName evidence="5">EF-hand domain-containing protein</fullName>
    </recommendedName>
</protein>
<gene>
    <name evidence="6" type="ORF">RDWZM_007433</name>
</gene>
<accession>A0A9Q0RJ40</accession>
<keyword evidence="2" id="KW-0677">Repeat</keyword>
<sequence length="286" mass="33206">MNSNTFALSSSSPVGRRGGGRGKSECSKLIRHQRTAMTTQKMVNKNLKFHQQPWLYITNRLMTMVQSAFQKEEKIDEFESMLNELCGYQMGQQHLYRRQQELDVLCARTNFTKQEIKLLYWGWKVGCPDGILDERTFKEIYGQFFPQAGDSSLYAHFVFNAMFTDTLAKNNGQITFNDYVCALSNLCRGTMEDKIKWIFTLYDINKDGRISYDEVLQISIAIYALLGFNVSPAHNTRTYEEHAKRVFHKLDKDRVGFITFDRFNEICTKDETIFKSMESLDTSSIP</sequence>
<evidence type="ECO:0000313" key="7">
    <source>
        <dbReference type="Proteomes" id="UP001142055"/>
    </source>
</evidence>
<dbReference type="PANTHER" id="PTHR23055:SF167">
    <property type="entry name" value="EF-HAND DOMAIN-CONTAINING PROTEIN"/>
    <property type="match status" value="1"/>
</dbReference>
<evidence type="ECO:0000256" key="2">
    <source>
        <dbReference type="ARBA" id="ARBA00022737"/>
    </source>
</evidence>
<feature type="compositionally biased region" description="Polar residues" evidence="4">
    <location>
        <begin position="1"/>
        <end position="13"/>
    </location>
</feature>
<comment type="caution">
    <text evidence="6">The sequence shown here is derived from an EMBL/GenBank/DDBJ whole genome shotgun (WGS) entry which is preliminary data.</text>
</comment>
<dbReference type="SUPFAM" id="SSF47473">
    <property type="entry name" value="EF-hand"/>
    <property type="match status" value="1"/>
</dbReference>
<dbReference type="Proteomes" id="UP001142055">
    <property type="component" value="Chromosome 3"/>
</dbReference>
<proteinExistence type="predicted"/>
<dbReference type="Pfam" id="PF13499">
    <property type="entry name" value="EF-hand_7"/>
    <property type="match status" value="1"/>
</dbReference>
<evidence type="ECO:0000256" key="1">
    <source>
        <dbReference type="ARBA" id="ARBA00022723"/>
    </source>
</evidence>
<evidence type="ECO:0000259" key="5">
    <source>
        <dbReference type="PROSITE" id="PS50222"/>
    </source>
</evidence>
<dbReference type="PROSITE" id="PS50222">
    <property type="entry name" value="EF_HAND_2"/>
    <property type="match status" value="2"/>
</dbReference>
<dbReference type="GO" id="GO:0005509">
    <property type="term" value="F:calcium ion binding"/>
    <property type="evidence" value="ECO:0007669"/>
    <property type="project" value="InterPro"/>
</dbReference>
<dbReference type="OrthoDB" id="191686at2759"/>
<dbReference type="InterPro" id="IPR028846">
    <property type="entry name" value="Recoverin"/>
</dbReference>
<dbReference type="PROSITE" id="PS00018">
    <property type="entry name" value="EF_HAND_1"/>
    <property type="match status" value="1"/>
</dbReference>
<evidence type="ECO:0000313" key="6">
    <source>
        <dbReference type="EMBL" id="KAJ6216276.1"/>
    </source>
</evidence>
<feature type="region of interest" description="Disordered" evidence="4">
    <location>
        <begin position="1"/>
        <end position="25"/>
    </location>
</feature>
<name>A0A9Q0RJ40_BLOTA</name>